<dbReference type="InterPro" id="IPR029058">
    <property type="entry name" value="AB_hydrolase_fold"/>
</dbReference>
<dbReference type="AlphaFoldDB" id="A0A1H7VXX7"/>
<dbReference type="STRING" id="1038014.SAMN04487910_4259"/>
<feature type="domain" description="Phospholipase/carboxylesterase/thioesterase" evidence="8">
    <location>
        <begin position="126"/>
        <end position="206"/>
    </location>
</feature>
<proteinExistence type="predicted"/>
<keyword evidence="11" id="KW-1185">Reference proteome</keyword>
<dbReference type="InterPro" id="IPR003140">
    <property type="entry name" value="PLipase/COase/thioEstase"/>
</dbReference>
<evidence type="ECO:0000256" key="2">
    <source>
        <dbReference type="ARBA" id="ARBA00022525"/>
    </source>
</evidence>
<evidence type="ECO:0000259" key="8">
    <source>
        <dbReference type="Pfam" id="PF02230"/>
    </source>
</evidence>
<dbReference type="Pfam" id="PF18962">
    <property type="entry name" value="Por_Secre_tail"/>
    <property type="match status" value="1"/>
</dbReference>
<keyword evidence="3" id="KW-0858">Xylan degradation</keyword>
<feature type="domain" description="Secretion system C-terminal sorting" evidence="9">
    <location>
        <begin position="323"/>
        <end position="391"/>
    </location>
</feature>
<evidence type="ECO:0000256" key="6">
    <source>
        <dbReference type="ARBA" id="ARBA00023277"/>
    </source>
</evidence>
<protein>
    <submittedName>
        <fullName evidence="10">Polyhydroxybutyrate depolymerase</fullName>
    </submittedName>
</protein>
<evidence type="ECO:0000256" key="3">
    <source>
        <dbReference type="ARBA" id="ARBA00022651"/>
    </source>
</evidence>
<dbReference type="SUPFAM" id="SSF53474">
    <property type="entry name" value="alpha/beta-Hydrolases"/>
    <property type="match status" value="1"/>
</dbReference>
<organism evidence="10 11">
    <name type="scientific">Aquimarina amphilecti</name>
    <dbReference type="NCBI Taxonomy" id="1038014"/>
    <lineage>
        <taxon>Bacteria</taxon>
        <taxon>Pseudomonadati</taxon>
        <taxon>Bacteroidota</taxon>
        <taxon>Flavobacteriia</taxon>
        <taxon>Flavobacteriales</taxon>
        <taxon>Flavobacteriaceae</taxon>
        <taxon>Aquimarina</taxon>
    </lineage>
</organism>
<keyword evidence="5" id="KW-0378">Hydrolase</keyword>
<dbReference type="OrthoDB" id="9764953at2"/>
<name>A0A1H7VXX7_AQUAM</name>
<dbReference type="Proteomes" id="UP000198521">
    <property type="component" value="Unassembled WGS sequence"/>
</dbReference>
<keyword evidence="4" id="KW-0732">Signal</keyword>
<keyword evidence="6" id="KW-0119">Carbohydrate metabolism</keyword>
<evidence type="ECO:0000256" key="7">
    <source>
        <dbReference type="ARBA" id="ARBA00023326"/>
    </source>
</evidence>
<evidence type="ECO:0000256" key="5">
    <source>
        <dbReference type="ARBA" id="ARBA00022801"/>
    </source>
</evidence>
<keyword evidence="2" id="KW-0964">Secreted</keyword>
<dbReference type="RefSeq" id="WP_091412123.1">
    <property type="nucleotide sequence ID" value="NZ_FOAB01000009.1"/>
</dbReference>
<evidence type="ECO:0000259" key="9">
    <source>
        <dbReference type="Pfam" id="PF18962"/>
    </source>
</evidence>
<dbReference type="InterPro" id="IPR026444">
    <property type="entry name" value="Secre_tail"/>
</dbReference>
<dbReference type="PANTHER" id="PTHR38050:SF2">
    <property type="entry name" value="FERULOYL ESTERASE C-RELATED"/>
    <property type="match status" value="1"/>
</dbReference>
<evidence type="ECO:0000313" key="10">
    <source>
        <dbReference type="EMBL" id="SEM14116.1"/>
    </source>
</evidence>
<gene>
    <name evidence="10" type="ORF">SAMN04487910_4259</name>
</gene>
<dbReference type="NCBIfam" id="TIGR04183">
    <property type="entry name" value="Por_Secre_tail"/>
    <property type="match status" value="1"/>
</dbReference>
<dbReference type="Pfam" id="PF02230">
    <property type="entry name" value="Abhydrolase_2"/>
    <property type="match status" value="1"/>
</dbReference>
<keyword evidence="7" id="KW-0624">Polysaccharide degradation</keyword>
<dbReference type="EMBL" id="FOAB01000009">
    <property type="protein sequence ID" value="SEM14116.1"/>
    <property type="molecule type" value="Genomic_DNA"/>
</dbReference>
<dbReference type="Gene3D" id="3.40.50.1820">
    <property type="entry name" value="alpha/beta hydrolase"/>
    <property type="match status" value="1"/>
</dbReference>
<evidence type="ECO:0000313" key="11">
    <source>
        <dbReference type="Proteomes" id="UP000198521"/>
    </source>
</evidence>
<evidence type="ECO:0000256" key="1">
    <source>
        <dbReference type="ARBA" id="ARBA00004613"/>
    </source>
</evidence>
<evidence type="ECO:0000256" key="4">
    <source>
        <dbReference type="ARBA" id="ARBA00022729"/>
    </source>
</evidence>
<dbReference type="GO" id="GO:0005576">
    <property type="term" value="C:extracellular region"/>
    <property type="evidence" value="ECO:0007669"/>
    <property type="project" value="UniProtKB-SubCell"/>
</dbReference>
<sequence>MFSFKTKKNNLIQKKTTNFLFIFGFFIGGIAQQTINSTLEHDGITREYILYVPASYSNGSSAPLVFNFHGYTSNANDQMFYGDFRPIADTEGFLIVHPMGTVDNSGNTHFNVGWGTSTIDDVGFTEALIDEISSNYTIDASRIYSTGMSNGGFMSYKLACELSERIAAIASVTGTMNKNQPNTCNPSHQIPVMEIHGTSDTTVPYEGANWIESTPDVMSFWANFNNCETSAEITNLPDSAPNDGSTVEYQVFKNGDNGARVEHYKINNGGHKWPGSNFNSSGTNYDIDASALIWDFFSKYDINGQITTLSIDEVNGDNRTLRIHPNPVGSIITVDFKVQEPLDYSIFTIEGKLTSKGTISITNNTIDVSHLVSSTIYFLNIGDTSIKIQKK</sequence>
<dbReference type="GO" id="GO:0045493">
    <property type="term" value="P:xylan catabolic process"/>
    <property type="evidence" value="ECO:0007669"/>
    <property type="project" value="UniProtKB-KW"/>
</dbReference>
<comment type="subcellular location">
    <subcellularLocation>
        <location evidence="1">Secreted</location>
    </subcellularLocation>
</comment>
<reference evidence="11" key="1">
    <citation type="submission" date="2016-10" db="EMBL/GenBank/DDBJ databases">
        <authorList>
            <person name="Varghese N."/>
            <person name="Submissions S."/>
        </authorList>
    </citation>
    <scope>NUCLEOTIDE SEQUENCE [LARGE SCALE GENOMIC DNA]</scope>
    <source>
        <strain evidence="11">DSM 25232 / NCIMB 14723 / 92V</strain>
    </source>
</reference>
<dbReference type="InterPro" id="IPR043595">
    <property type="entry name" value="FaeB/C/D"/>
</dbReference>
<dbReference type="PANTHER" id="PTHR38050">
    <property type="match status" value="1"/>
</dbReference>
<dbReference type="GO" id="GO:0030600">
    <property type="term" value="F:feruloyl esterase activity"/>
    <property type="evidence" value="ECO:0007669"/>
    <property type="project" value="InterPro"/>
</dbReference>
<accession>A0A1H7VXX7</accession>